<dbReference type="EMBL" id="CAAALY010249643">
    <property type="protein sequence ID" value="VEL35354.1"/>
    <property type="molecule type" value="Genomic_DNA"/>
</dbReference>
<dbReference type="InterPro" id="IPR001510">
    <property type="entry name" value="Znf_PARP"/>
</dbReference>
<dbReference type="PROSITE" id="PS00347">
    <property type="entry name" value="ZF_PARP_1"/>
    <property type="match status" value="1"/>
</dbReference>
<evidence type="ECO:0000256" key="5">
    <source>
        <dbReference type="ARBA" id="ARBA00023242"/>
    </source>
</evidence>
<dbReference type="PROSITE" id="PS50064">
    <property type="entry name" value="ZF_PARP_2"/>
    <property type="match status" value="1"/>
</dbReference>
<dbReference type="Proteomes" id="UP000784294">
    <property type="component" value="Unassembled WGS sequence"/>
</dbReference>
<keyword evidence="2" id="KW-0479">Metal-binding</keyword>
<keyword evidence="8" id="KW-1185">Reference proteome</keyword>
<feature type="domain" description="PARP-type" evidence="6">
    <location>
        <begin position="21"/>
        <end position="104"/>
    </location>
</feature>
<dbReference type="OrthoDB" id="429950at2759"/>
<dbReference type="AlphaFoldDB" id="A0A3S5AQJ1"/>
<comment type="caution">
    <text evidence="7">The sequence shown here is derived from an EMBL/GenBank/DDBJ whole genome shotgun (WGS) entry which is preliminary data.</text>
</comment>
<keyword evidence="5" id="KW-0539">Nucleus</keyword>
<evidence type="ECO:0000256" key="4">
    <source>
        <dbReference type="ARBA" id="ARBA00022833"/>
    </source>
</evidence>
<dbReference type="SMART" id="SM01336">
    <property type="entry name" value="zf-PARP"/>
    <property type="match status" value="1"/>
</dbReference>
<protein>
    <recommendedName>
        <fullName evidence="6">PARP-type domain-containing protein</fullName>
    </recommendedName>
</protein>
<evidence type="ECO:0000256" key="3">
    <source>
        <dbReference type="ARBA" id="ARBA00022771"/>
    </source>
</evidence>
<evidence type="ECO:0000313" key="7">
    <source>
        <dbReference type="EMBL" id="VEL35354.1"/>
    </source>
</evidence>
<dbReference type="Pfam" id="PF00645">
    <property type="entry name" value="zf-PARP"/>
    <property type="match status" value="1"/>
</dbReference>
<dbReference type="InterPro" id="IPR036957">
    <property type="entry name" value="Znf_PARP_sf"/>
</dbReference>
<evidence type="ECO:0000259" key="6">
    <source>
        <dbReference type="PROSITE" id="PS50064"/>
    </source>
</evidence>
<dbReference type="GO" id="GO:0008270">
    <property type="term" value="F:zinc ion binding"/>
    <property type="evidence" value="ECO:0007669"/>
    <property type="project" value="UniProtKB-KW"/>
</dbReference>
<dbReference type="SUPFAM" id="SSF57716">
    <property type="entry name" value="Glucocorticoid receptor-like (DNA-binding domain)"/>
    <property type="match status" value="2"/>
</dbReference>
<keyword evidence="3" id="KW-0863">Zinc-finger</keyword>
<gene>
    <name evidence="7" type="ORF">PXEA_LOCUS28794</name>
</gene>
<comment type="subcellular location">
    <subcellularLocation>
        <location evidence="1">Nucleus</location>
    </subcellularLocation>
</comment>
<name>A0A3S5AQJ1_9PLAT</name>
<organism evidence="7 8">
    <name type="scientific">Protopolystoma xenopodis</name>
    <dbReference type="NCBI Taxonomy" id="117903"/>
    <lineage>
        <taxon>Eukaryota</taxon>
        <taxon>Metazoa</taxon>
        <taxon>Spiralia</taxon>
        <taxon>Lophotrochozoa</taxon>
        <taxon>Platyhelminthes</taxon>
        <taxon>Monogenea</taxon>
        <taxon>Polyopisthocotylea</taxon>
        <taxon>Polystomatidea</taxon>
        <taxon>Polystomatidae</taxon>
        <taxon>Protopolystoma</taxon>
    </lineage>
</organism>
<dbReference type="GO" id="GO:0003677">
    <property type="term" value="F:DNA binding"/>
    <property type="evidence" value="ECO:0007669"/>
    <property type="project" value="InterPro"/>
</dbReference>
<evidence type="ECO:0000256" key="1">
    <source>
        <dbReference type="ARBA" id="ARBA00004123"/>
    </source>
</evidence>
<proteinExistence type="predicted"/>
<evidence type="ECO:0000256" key="2">
    <source>
        <dbReference type="ARBA" id="ARBA00022723"/>
    </source>
</evidence>
<keyword evidence="4" id="KW-0862">Zinc</keyword>
<evidence type="ECO:0000313" key="8">
    <source>
        <dbReference type="Proteomes" id="UP000784294"/>
    </source>
</evidence>
<dbReference type="Gene3D" id="3.30.1740.10">
    <property type="entry name" value="Zinc finger, PARP-type"/>
    <property type="match status" value="1"/>
</dbReference>
<sequence>MRRVEQEYKTNYPNKIKDFKFQTDYAKSDRSSCKLCKASIAKDSLRLATLAQAPKFDGKIPLWYHFGCFFNKAKAAVDTSGIKNFDNLRWADQEKIRQKINNLKETLASTSYNIKISSVQVQCSDCKLSVEKGTTLVSNKTNAYHISCFLKGNDVPGDITTLAGYKKLKKDVKKTIEELATSLSQPRTKLRASIQIF</sequence>
<dbReference type="GO" id="GO:0005634">
    <property type="term" value="C:nucleus"/>
    <property type="evidence" value="ECO:0007669"/>
    <property type="project" value="UniProtKB-SubCell"/>
</dbReference>
<accession>A0A3S5AQJ1</accession>
<reference evidence="7" key="1">
    <citation type="submission" date="2018-11" db="EMBL/GenBank/DDBJ databases">
        <authorList>
            <consortium name="Pathogen Informatics"/>
        </authorList>
    </citation>
    <scope>NUCLEOTIDE SEQUENCE</scope>
</reference>